<reference evidence="1" key="2">
    <citation type="journal article" date="2023" name="BMC Genomics">
        <title>Pest status, molecular evolution, and epigenetic factors derived from the genome assembly of Frankliniella fusca, a thysanopteran phytovirus vector.</title>
        <authorList>
            <person name="Catto M.A."/>
            <person name="Labadie P.E."/>
            <person name="Jacobson A.L."/>
            <person name="Kennedy G.G."/>
            <person name="Srinivasan R."/>
            <person name="Hunt B.G."/>
        </authorList>
    </citation>
    <scope>NUCLEOTIDE SEQUENCE</scope>
    <source>
        <strain evidence="1">PL_HMW_Pooled</strain>
    </source>
</reference>
<sequence>MYVYSYWRSESRHPSCCRLFTVMTKGFVCSGGEMLALESAGYHTPVILQSRAE</sequence>
<evidence type="ECO:0000313" key="2">
    <source>
        <dbReference type="Proteomes" id="UP001219518"/>
    </source>
</evidence>
<reference evidence="1" key="1">
    <citation type="submission" date="2021-07" db="EMBL/GenBank/DDBJ databases">
        <authorList>
            <person name="Catto M.A."/>
            <person name="Jacobson A."/>
            <person name="Kennedy G."/>
            <person name="Labadie P."/>
            <person name="Hunt B.G."/>
            <person name="Srinivasan R."/>
        </authorList>
    </citation>
    <scope>NUCLEOTIDE SEQUENCE</scope>
    <source>
        <strain evidence="1">PL_HMW_Pooled</strain>
        <tissue evidence="1">Head</tissue>
    </source>
</reference>
<keyword evidence="2" id="KW-1185">Reference proteome</keyword>
<dbReference type="Proteomes" id="UP001219518">
    <property type="component" value="Unassembled WGS sequence"/>
</dbReference>
<gene>
    <name evidence="1" type="ORF">KUF71_008736</name>
</gene>
<comment type="caution">
    <text evidence="1">The sequence shown here is derived from an EMBL/GenBank/DDBJ whole genome shotgun (WGS) entry which is preliminary data.</text>
</comment>
<dbReference type="AlphaFoldDB" id="A0AAE1LI71"/>
<protein>
    <submittedName>
        <fullName evidence="1">MICOS complex subunit MIC60</fullName>
    </submittedName>
</protein>
<proteinExistence type="predicted"/>
<name>A0AAE1LI71_9NEOP</name>
<evidence type="ECO:0000313" key="1">
    <source>
        <dbReference type="EMBL" id="KAK3919609.1"/>
    </source>
</evidence>
<dbReference type="EMBL" id="JAHWGI010000979">
    <property type="protein sequence ID" value="KAK3919609.1"/>
    <property type="molecule type" value="Genomic_DNA"/>
</dbReference>
<accession>A0AAE1LI71</accession>
<organism evidence="1 2">
    <name type="scientific">Frankliniella fusca</name>
    <dbReference type="NCBI Taxonomy" id="407009"/>
    <lineage>
        <taxon>Eukaryota</taxon>
        <taxon>Metazoa</taxon>
        <taxon>Ecdysozoa</taxon>
        <taxon>Arthropoda</taxon>
        <taxon>Hexapoda</taxon>
        <taxon>Insecta</taxon>
        <taxon>Pterygota</taxon>
        <taxon>Neoptera</taxon>
        <taxon>Paraneoptera</taxon>
        <taxon>Thysanoptera</taxon>
        <taxon>Terebrantia</taxon>
        <taxon>Thripoidea</taxon>
        <taxon>Thripidae</taxon>
        <taxon>Frankliniella</taxon>
    </lineage>
</organism>